<dbReference type="AlphaFoldDB" id="A0A327KYW8"/>
<gene>
    <name evidence="3" type="ORF">CH341_14985</name>
</gene>
<dbReference type="EMBL" id="NPEX01000095">
    <property type="protein sequence ID" value="RAI43316.1"/>
    <property type="molecule type" value="Genomic_DNA"/>
</dbReference>
<feature type="transmembrane region" description="Helical" evidence="2">
    <location>
        <begin position="49"/>
        <end position="69"/>
    </location>
</feature>
<comment type="caution">
    <text evidence="3">The sequence shown here is derived from an EMBL/GenBank/DDBJ whole genome shotgun (WGS) entry which is preliminary data.</text>
</comment>
<keyword evidence="2" id="KW-1133">Transmembrane helix</keyword>
<evidence type="ECO:0000313" key="4">
    <source>
        <dbReference type="Proteomes" id="UP000249130"/>
    </source>
</evidence>
<reference evidence="3 4" key="1">
    <citation type="submission" date="2017-07" db="EMBL/GenBank/DDBJ databases">
        <title>Draft Genome Sequences of Select Purple Nonsulfur Bacteria.</title>
        <authorList>
            <person name="Lasarre B."/>
            <person name="Mckinlay J.B."/>
        </authorList>
    </citation>
    <scope>NUCLEOTIDE SEQUENCE [LARGE SCALE GENOMIC DNA]</scope>
    <source>
        <strain evidence="3 4">DSM 5909</strain>
    </source>
</reference>
<dbReference type="Proteomes" id="UP000249130">
    <property type="component" value="Unassembled WGS sequence"/>
</dbReference>
<name>A0A327KYW8_9BRAD</name>
<dbReference type="RefSeq" id="WP_111419829.1">
    <property type="nucleotide sequence ID" value="NZ_NPEX01000095.1"/>
</dbReference>
<evidence type="ECO:0000313" key="3">
    <source>
        <dbReference type="EMBL" id="RAI43316.1"/>
    </source>
</evidence>
<feature type="region of interest" description="Disordered" evidence="1">
    <location>
        <begin position="114"/>
        <end position="137"/>
    </location>
</feature>
<evidence type="ECO:0000256" key="2">
    <source>
        <dbReference type="SAM" id="Phobius"/>
    </source>
</evidence>
<keyword evidence="4" id="KW-1185">Reference proteome</keyword>
<dbReference type="OrthoDB" id="9824333at2"/>
<evidence type="ECO:0000256" key="1">
    <source>
        <dbReference type="SAM" id="MobiDB-lite"/>
    </source>
</evidence>
<accession>A0A327KYW8</accession>
<protein>
    <submittedName>
        <fullName evidence="3">Uncharacterized protein</fullName>
    </submittedName>
</protein>
<sequence>MLRKRREPPSKEPCNEVLLSIEPDGGNRYRIHGNQLEVIGERLRGKPHFLIPFAIGTLTVLVAGTLQLISWGNSIGVDDAGDVANRAMDITQKVTSAVGHRRYATFTFIPSLRDMLDPKEPPGPRLSTPATPLRDPALSVLSGPPPTSPEMWSNRPDFPGIFEPGIAPAWGAQVGASRPSFLTRPLETDTGRLAEAHPTSAPPATSPSPDAGAGTVEVALPGAPIVATDQEGLLQEAKNNLRDWEFNLRKRRFVIYYEALKQWNERVDQLLNETWYALDQAVFLAAERRSEGTHRGSSIYYEKMYGHEETGVEPGPHGIDCKTPAAQRPLTSELKRLGLDENSLNLQLAGINVCFIRLNRELDRAKSDRTWNRDFEKEVKQRLETIRDMGNEFNCYALQRVGYYQKQKEDALFGPVAAFNWLTNGRRTMAEQHFKESAASCGPTARQTL</sequence>
<keyword evidence="2" id="KW-0472">Membrane</keyword>
<keyword evidence="2" id="KW-0812">Transmembrane</keyword>
<proteinExistence type="predicted"/>
<organism evidence="3 4">
    <name type="scientific">Rhodoplanes roseus</name>
    <dbReference type="NCBI Taxonomy" id="29409"/>
    <lineage>
        <taxon>Bacteria</taxon>
        <taxon>Pseudomonadati</taxon>
        <taxon>Pseudomonadota</taxon>
        <taxon>Alphaproteobacteria</taxon>
        <taxon>Hyphomicrobiales</taxon>
        <taxon>Nitrobacteraceae</taxon>
        <taxon>Rhodoplanes</taxon>
    </lineage>
</organism>